<gene>
    <name evidence="12" type="ORF">F7P80_05560</name>
</gene>
<sequence length="240" mass="26160">MTKLKYLVAGALALSASLASASVILQGTRIVYPANSKDVTIVAENTGSQPALVQAWMDRGDDLKTLDTDETPFVLTPPIFRLNPEKTQSIRIIYNKEPLPKDRESLFWLNVLEVPPTLADATDANALRVTFRTRIKMFFRPAELSGDVRKAASEMQWGLTQIADGVDISIKNPSPYYITLTDVSAAVGGKEYKADGQMVAPFGSITIPLNGLKTTEGLSKVTYSFIDDQGANVTMESKAK</sequence>
<evidence type="ECO:0000256" key="3">
    <source>
        <dbReference type="ARBA" id="ARBA00022558"/>
    </source>
</evidence>
<evidence type="ECO:0000256" key="9">
    <source>
        <dbReference type="SAM" id="SignalP"/>
    </source>
</evidence>
<keyword evidence="6 8" id="KW-0143">Chaperone</keyword>
<dbReference type="InterPro" id="IPR001829">
    <property type="entry name" value="Pili_assmbl_chaperone_bac"/>
</dbReference>
<comment type="similarity">
    <text evidence="2 8">Belongs to the periplasmic pilus chaperone family.</text>
</comment>
<evidence type="ECO:0000259" key="11">
    <source>
        <dbReference type="Pfam" id="PF02753"/>
    </source>
</evidence>
<dbReference type="InterPro" id="IPR050643">
    <property type="entry name" value="Periplasmic_pilus_chap"/>
</dbReference>
<evidence type="ECO:0000256" key="5">
    <source>
        <dbReference type="ARBA" id="ARBA00022764"/>
    </source>
</evidence>
<evidence type="ECO:0000256" key="8">
    <source>
        <dbReference type="RuleBase" id="RU003918"/>
    </source>
</evidence>
<dbReference type="InterPro" id="IPR016148">
    <property type="entry name" value="Pili_assmbl_chaperone_C"/>
</dbReference>
<dbReference type="InterPro" id="IPR013783">
    <property type="entry name" value="Ig-like_fold"/>
</dbReference>
<dbReference type="Gene3D" id="2.60.40.10">
    <property type="entry name" value="Immunoglobulins"/>
    <property type="match status" value="2"/>
</dbReference>
<dbReference type="PANTHER" id="PTHR30251">
    <property type="entry name" value="PILUS ASSEMBLY CHAPERONE"/>
    <property type="match status" value="1"/>
</dbReference>
<dbReference type="FunFam" id="2.60.40.10:FF:000458">
    <property type="entry name" value="Molecular chaperone FimC"/>
    <property type="match status" value="1"/>
</dbReference>
<dbReference type="PANTHER" id="PTHR30251:SF2">
    <property type="entry name" value="FIMBRIAL CHAPERONE YADV-RELATED"/>
    <property type="match status" value="1"/>
</dbReference>
<proteinExistence type="inferred from homology"/>
<evidence type="ECO:0000256" key="1">
    <source>
        <dbReference type="ARBA" id="ARBA00004418"/>
    </source>
</evidence>
<dbReference type="PRINTS" id="PR00969">
    <property type="entry name" value="CHAPERONPILI"/>
</dbReference>
<evidence type="ECO:0000256" key="4">
    <source>
        <dbReference type="ARBA" id="ARBA00022729"/>
    </source>
</evidence>
<evidence type="ECO:0000256" key="7">
    <source>
        <dbReference type="ARBA" id="ARBA00023319"/>
    </source>
</evidence>
<feature type="domain" description="Pili assembly chaperone N-terminal" evidence="10">
    <location>
        <begin position="23"/>
        <end position="144"/>
    </location>
</feature>
<dbReference type="SUPFAM" id="SSF49584">
    <property type="entry name" value="Periplasmic chaperone C-domain"/>
    <property type="match status" value="1"/>
</dbReference>
<dbReference type="InterPro" id="IPR036316">
    <property type="entry name" value="Pili_assmbl_chap_C_dom_sf"/>
</dbReference>
<keyword evidence="5" id="KW-0574">Periplasm</keyword>
<dbReference type="EMBL" id="VZOT01000003">
    <property type="protein sequence ID" value="KAB0587277.1"/>
    <property type="molecule type" value="Genomic_DNA"/>
</dbReference>
<name>A0A6A1R404_9BURK</name>
<dbReference type="Pfam" id="PF02753">
    <property type="entry name" value="PapD_C"/>
    <property type="match status" value="1"/>
</dbReference>
<keyword evidence="3" id="KW-1029">Fimbrium biogenesis</keyword>
<evidence type="ECO:0000256" key="6">
    <source>
        <dbReference type="ARBA" id="ARBA00023186"/>
    </source>
</evidence>
<dbReference type="InterPro" id="IPR008962">
    <property type="entry name" value="PapD-like_sf"/>
</dbReference>
<dbReference type="PROSITE" id="PS00635">
    <property type="entry name" value="PILI_CHAPERONE"/>
    <property type="match status" value="1"/>
</dbReference>
<evidence type="ECO:0000259" key="10">
    <source>
        <dbReference type="Pfam" id="PF00345"/>
    </source>
</evidence>
<keyword evidence="7" id="KW-0393">Immunoglobulin domain</keyword>
<feature type="signal peptide" evidence="9">
    <location>
        <begin position="1"/>
        <end position="21"/>
    </location>
</feature>
<organism evidence="12">
    <name type="scientific">Comamonas kerstersii</name>
    <dbReference type="NCBI Taxonomy" id="225992"/>
    <lineage>
        <taxon>Bacteria</taxon>
        <taxon>Pseudomonadati</taxon>
        <taxon>Pseudomonadota</taxon>
        <taxon>Betaproteobacteria</taxon>
        <taxon>Burkholderiales</taxon>
        <taxon>Comamonadaceae</taxon>
        <taxon>Comamonas</taxon>
    </lineage>
</organism>
<evidence type="ECO:0000256" key="2">
    <source>
        <dbReference type="ARBA" id="ARBA00007399"/>
    </source>
</evidence>
<comment type="caution">
    <text evidence="12">The sequence shown here is derived from an EMBL/GenBank/DDBJ whole genome shotgun (WGS) entry which is preliminary data.</text>
</comment>
<dbReference type="Pfam" id="PF00345">
    <property type="entry name" value="PapD_N"/>
    <property type="match status" value="1"/>
</dbReference>
<dbReference type="SUPFAM" id="SSF49354">
    <property type="entry name" value="PapD-like"/>
    <property type="match status" value="1"/>
</dbReference>
<feature type="domain" description="Pili assembly chaperone C-terminal" evidence="11">
    <location>
        <begin position="170"/>
        <end position="233"/>
    </location>
</feature>
<dbReference type="GO" id="GO:0030288">
    <property type="term" value="C:outer membrane-bounded periplasmic space"/>
    <property type="evidence" value="ECO:0007669"/>
    <property type="project" value="InterPro"/>
</dbReference>
<comment type="subcellular location">
    <subcellularLocation>
        <location evidence="1 8">Periplasm</location>
    </subcellularLocation>
</comment>
<evidence type="ECO:0000313" key="12">
    <source>
        <dbReference type="EMBL" id="KAB0587277.1"/>
    </source>
</evidence>
<dbReference type="InterPro" id="IPR018046">
    <property type="entry name" value="Pili_assmbl_chaperone_CS"/>
</dbReference>
<reference evidence="12" key="1">
    <citation type="submission" date="2019-09" db="EMBL/GenBank/DDBJ databases">
        <title>Draft genome sequences of 48 bacterial type strains from the CCUG.</title>
        <authorList>
            <person name="Tunovic T."/>
            <person name="Pineiro-Iglesias B."/>
            <person name="Unosson C."/>
            <person name="Inganas E."/>
            <person name="Ohlen M."/>
            <person name="Cardew S."/>
            <person name="Jensie-Markopoulos S."/>
            <person name="Salva-Serra F."/>
            <person name="Jaen-Luchoro D."/>
            <person name="Karlsson R."/>
            <person name="Svensson-Stadler L."/>
            <person name="Chun J."/>
            <person name="Moore E."/>
        </authorList>
    </citation>
    <scope>NUCLEOTIDE SEQUENCE</scope>
    <source>
        <strain evidence="12">CCUG 15333</strain>
    </source>
</reference>
<feature type="chain" id="PRO_5025693763" evidence="9">
    <location>
        <begin position="22"/>
        <end position="240"/>
    </location>
</feature>
<dbReference type="InterPro" id="IPR016147">
    <property type="entry name" value="Pili_assmbl_chaperone_N"/>
</dbReference>
<accession>A0A6A1R404</accession>
<dbReference type="RefSeq" id="WP_151043326.1">
    <property type="nucleotide sequence ID" value="NZ_VZOT01000003.1"/>
</dbReference>
<dbReference type="GO" id="GO:0071555">
    <property type="term" value="P:cell wall organization"/>
    <property type="evidence" value="ECO:0007669"/>
    <property type="project" value="InterPro"/>
</dbReference>
<dbReference type="AlphaFoldDB" id="A0A6A1R404"/>
<protein>
    <submittedName>
        <fullName evidence="12">Fimbria/pilus periplasmic chaperone</fullName>
    </submittedName>
</protein>
<keyword evidence="4 9" id="KW-0732">Signal</keyword>